<dbReference type="RefSeq" id="XP_001746707.1">
    <property type="nucleotide sequence ID" value="XM_001746655.1"/>
</dbReference>
<feature type="domain" description="PDZ" evidence="2">
    <location>
        <begin position="201"/>
        <end position="283"/>
    </location>
</feature>
<dbReference type="SMART" id="SM00228">
    <property type="entry name" value="PDZ"/>
    <property type="match status" value="1"/>
</dbReference>
<dbReference type="STRING" id="81824.A9V1Q5"/>
<dbReference type="Proteomes" id="UP000001357">
    <property type="component" value="Unassembled WGS sequence"/>
</dbReference>
<evidence type="ECO:0000259" key="2">
    <source>
        <dbReference type="PROSITE" id="PS50106"/>
    </source>
</evidence>
<dbReference type="Pfam" id="PF00595">
    <property type="entry name" value="PDZ"/>
    <property type="match status" value="1"/>
</dbReference>
<name>A9V1Q5_MONBE</name>
<proteinExistence type="predicted"/>
<feature type="coiled-coil region" evidence="1">
    <location>
        <begin position="34"/>
        <end position="61"/>
    </location>
</feature>
<sequence length="305" mass="33264">MGLANSRQRQADGMVVTEVEAMTAQLVLALEQVKNDQDLEVTQLEAKVDALERLLNQLRTALTAPASSAQDVDESELAPLPANAAKELRRGAGSRSRKFSETMLAESWLRASPTSTPTPDHRDREARLSTSMDVFEGMNCAYPLPLGQRGPATFLDRLPARHTAPTHMYATGACLNLPMLEPYQRFRASNDRFLFFGPAATVRLEAPDGQFGLALVGVEMAPNGKDRAVLVKAIHPDAPAAQHKAIGRQDRIVAVNNVDVCHADQAEVVRMIQASGKRVDLTIAPFIKIKKARHGRSTRTRSPSA</sequence>
<dbReference type="KEGG" id="mbr:MONBRDRAFT_37435"/>
<reference evidence="3 4" key="1">
    <citation type="journal article" date="2008" name="Nature">
        <title>The genome of the choanoflagellate Monosiga brevicollis and the origin of metazoans.</title>
        <authorList>
            <consortium name="JGI Sequencing"/>
            <person name="King N."/>
            <person name="Westbrook M.J."/>
            <person name="Young S.L."/>
            <person name="Kuo A."/>
            <person name="Abedin M."/>
            <person name="Chapman J."/>
            <person name="Fairclough S."/>
            <person name="Hellsten U."/>
            <person name="Isogai Y."/>
            <person name="Letunic I."/>
            <person name="Marr M."/>
            <person name="Pincus D."/>
            <person name="Putnam N."/>
            <person name="Rokas A."/>
            <person name="Wright K.J."/>
            <person name="Zuzow R."/>
            <person name="Dirks W."/>
            <person name="Good M."/>
            <person name="Goodstein D."/>
            <person name="Lemons D."/>
            <person name="Li W."/>
            <person name="Lyons J.B."/>
            <person name="Morris A."/>
            <person name="Nichols S."/>
            <person name="Richter D.J."/>
            <person name="Salamov A."/>
            <person name="Bork P."/>
            <person name="Lim W.A."/>
            <person name="Manning G."/>
            <person name="Miller W.T."/>
            <person name="McGinnis W."/>
            <person name="Shapiro H."/>
            <person name="Tjian R."/>
            <person name="Grigoriev I.V."/>
            <person name="Rokhsar D."/>
        </authorList>
    </citation>
    <scope>NUCLEOTIDE SEQUENCE [LARGE SCALE GENOMIC DNA]</scope>
    <source>
        <strain evidence="4">MX1 / ATCC 50154</strain>
    </source>
</reference>
<dbReference type="Gene3D" id="2.30.42.10">
    <property type="match status" value="1"/>
</dbReference>
<keyword evidence="1" id="KW-0175">Coiled coil</keyword>
<dbReference type="SUPFAM" id="SSF50156">
    <property type="entry name" value="PDZ domain-like"/>
    <property type="match status" value="1"/>
</dbReference>
<accession>A9V1Q5</accession>
<dbReference type="InParanoid" id="A9V1Q5"/>
<protein>
    <recommendedName>
        <fullName evidence="2">PDZ domain-containing protein</fullName>
    </recommendedName>
</protein>
<dbReference type="CDD" id="cd00136">
    <property type="entry name" value="PDZ_canonical"/>
    <property type="match status" value="1"/>
</dbReference>
<dbReference type="GeneID" id="5891970"/>
<organism evidence="3 4">
    <name type="scientific">Monosiga brevicollis</name>
    <name type="common">Choanoflagellate</name>
    <dbReference type="NCBI Taxonomy" id="81824"/>
    <lineage>
        <taxon>Eukaryota</taxon>
        <taxon>Choanoflagellata</taxon>
        <taxon>Craspedida</taxon>
        <taxon>Salpingoecidae</taxon>
        <taxon>Monosiga</taxon>
    </lineage>
</organism>
<dbReference type="InterPro" id="IPR001478">
    <property type="entry name" value="PDZ"/>
</dbReference>
<keyword evidence="4" id="KW-1185">Reference proteome</keyword>
<dbReference type="AlphaFoldDB" id="A9V1Q5"/>
<evidence type="ECO:0000256" key="1">
    <source>
        <dbReference type="SAM" id="Coils"/>
    </source>
</evidence>
<dbReference type="EMBL" id="CH991554">
    <property type="protein sequence ID" value="EDQ88603.1"/>
    <property type="molecule type" value="Genomic_DNA"/>
</dbReference>
<dbReference type="PROSITE" id="PS50106">
    <property type="entry name" value="PDZ"/>
    <property type="match status" value="1"/>
</dbReference>
<gene>
    <name evidence="3" type="ORF">MONBRDRAFT_37435</name>
</gene>
<dbReference type="InterPro" id="IPR036034">
    <property type="entry name" value="PDZ_sf"/>
</dbReference>
<evidence type="ECO:0000313" key="4">
    <source>
        <dbReference type="Proteomes" id="UP000001357"/>
    </source>
</evidence>
<evidence type="ECO:0000313" key="3">
    <source>
        <dbReference type="EMBL" id="EDQ88603.1"/>
    </source>
</evidence>